<comment type="cofactor">
    <cofactor evidence="1">
        <name>heme b</name>
        <dbReference type="ChEBI" id="CHEBI:60344"/>
    </cofactor>
</comment>
<keyword evidence="7" id="KW-0216">Detoxification</keyword>
<accession>A0A094ZT11</accession>
<comment type="similarity">
    <text evidence="3">In the C-terminal section; belongs to the flavoprotein pyridine nucleotide cytochrome reductase family.</text>
</comment>
<dbReference type="InterPro" id="IPR017927">
    <property type="entry name" value="FAD-bd_FR_type"/>
</dbReference>
<dbReference type="GO" id="GO:0009636">
    <property type="term" value="P:response to toxic substance"/>
    <property type="evidence" value="ECO:0007669"/>
    <property type="project" value="UniProtKB-KW"/>
</dbReference>
<dbReference type="Gene3D" id="3.40.50.80">
    <property type="entry name" value="Nucleotide-binding domain of ferredoxin-NADP reductase (FNR) module"/>
    <property type="match status" value="1"/>
</dbReference>
<dbReference type="GO" id="GO:0071500">
    <property type="term" value="P:cellular response to nitrosative stress"/>
    <property type="evidence" value="ECO:0007669"/>
    <property type="project" value="TreeGrafter"/>
</dbReference>
<dbReference type="GO" id="GO:0008941">
    <property type="term" value="F:nitric oxide dioxygenase NAD(P)H activity"/>
    <property type="evidence" value="ECO:0007669"/>
    <property type="project" value="UniProtKB-EC"/>
</dbReference>
<dbReference type="RefSeq" id="WP_035378444.1">
    <property type="nucleotide sequence ID" value="NZ_JACAOJ010000086.1"/>
</dbReference>
<keyword evidence="14 26" id="KW-0560">Oxidoreductase</keyword>
<evidence type="ECO:0000259" key="25">
    <source>
        <dbReference type="PROSITE" id="PS51384"/>
    </source>
</evidence>
<dbReference type="NCBIfam" id="NF009805">
    <property type="entry name" value="PRK13289.1"/>
    <property type="match status" value="1"/>
</dbReference>
<dbReference type="SUPFAM" id="SSF46458">
    <property type="entry name" value="Globin-like"/>
    <property type="match status" value="1"/>
</dbReference>
<dbReference type="Pfam" id="PF00970">
    <property type="entry name" value="FAD_binding_6"/>
    <property type="match status" value="1"/>
</dbReference>
<dbReference type="SUPFAM" id="SSF52343">
    <property type="entry name" value="Ferredoxin reductase-like, C-terminal NADP-linked domain"/>
    <property type="match status" value="1"/>
</dbReference>
<keyword evidence="11" id="KW-0479">Metal-binding</keyword>
<keyword evidence="27" id="KW-1185">Reference proteome</keyword>
<evidence type="ECO:0000256" key="16">
    <source>
        <dbReference type="ARBA" id="ARBA00023027"/>
    </source>
</evidence>
<dbReference type="STRING" id="104102.AtDm6_0927"/>
<organism evidence="26 27">
    <name type="scientific">Acetobacter tropicalis</name>
    <dbReference type="NCBI Taxonomy" id="104102"/>
    <lineage>
        <taxon>Bacteria</taxon>
        <taxon>Pseudomonadati</taxon>
        <taxon>Pseudomonadota</taxon>
        <taxon>Alphaproteobacteria</taxon>
        <taxon>Acetobacterales</taxon>
        <taxon>Acetobacteraceae</taxon>
        <taxon>Acetobacter</taxon>
    </lineage>
</organism>
<evidence type="ECO:0000256" key="14">
    <source>
        <dbReference type="ARBA" id="ARBA00023002"/>
    </source>
</evidence>
<dbReference type="CDD" id="cd08922">
    <property type="entry name" value="FHb-globin"/>
    <property type="match status" value="1"/>
</dbReference>
<dbReference type="FunFam" id="1.10.490.10:FF:000003">
    <property type="entry name" value="Flavohemoprotein"/>
    <property type="match status" value="1"/>
</dbReference>
<dbReference type="GO" id="GO:0019825">
    <property type="term" value="F:oxygen binding"/>
    <property type="evidence" value="ECO:0007669"/>
    <property type="project" value="InterPro"/>
</dbReference>
<keyword evidence="12" id="KW-0274">FAD</keyword>
<keyword evidence="16" id="KW-0520">NAD</keyword>
<evidence type="ECO:0000256" key="18">
    <source>
        <dbReference type="ARBA" id="ARBA00030024"/>
    </source>
</evidence>
<dbReference type="CDD" id="cd06184">
    <property type="entry name" value="flavohem_like_fad_nad_binding"/>
    <property type="match status" value="1"/>
</dbReference>
<evidence type="ECO:0000256" key="6">
    <source>
        <dbReference type="ARBA" id="ARBA00014637"/>
    </source>
</evidence>
<evidence type="ECO:0000256" key="11">
    <source>
        <dbReference type="ARBA" id="ARBA00022723"/>
    </source>
</evidence>
<evidence type="ECO:0000256" key="5">
    <source>
        <dbReference type="ARBA" id="ARBA00012229"/>
    </source>
</evidence>
<keyword evidence="9 23" id="KW-0561">Oxygen transport</keyword>
<dbReference type="Proteomes" id="UP000029448">
    <property type="component" value="Unassembled WGS sequence"/>
</dbReference>
<dbReference type="SUPFAM" id="SSF63380">
    <property type="entry name" value="Riboflavin synthase domain-like"/>
    <property type="match status" value="1"/>
</dbReference>
<evidence type="ECO:0000256" key="9">
    <source>
        <dbReference type="ARBA" id="ARBA00022621"/>
    </source>
</evidence>
<evidence type="ECO:0000256" key="2">
    <source>
        <dbReference type="ARBA" id="ARBA00001974"/>
    </source>
</evidence>
<dbReference type="Pfam" id="PF00042">
    <property type="entry name" value="Globin"/>
    <property type="match status" value="1"/>
</dbReference>
<evidence type="ECO:0000256" key="23">
    <source>
        <dbReference type="RuleBase" id="RU000356"/>
    </source>
</evidence>
<keyword evidence="13" id="KW-0521">NADP</keyword>
<dbReference type="InterPro" id="IPR012292">
    <property type="entry name" value="Globin/Proto"/>
</dbReference>
<dbReference type="PANTHER" id="PTHR43396">
    <property type="entry name" value="FLAVOHEMOPROTEIN"/>
    <property type="match status" value="1"/>
</dbReference>
<evidence type="ECO:0000256" key="17">
    <source>
        <dbReference type="ARBA" id="ARBA00025094"/>
    </source>
</evidence>
<dbReference type="InterPro" id="IPR039261">
    <property type="entry name" value="FNR_nucleotide-bd"/>
</dbReference>
<evidence type="ECO:0000256" key="3">
    <source>
        <dbReference type="ARBA" id="ARBA00006401"/>
    </source>
</evidence>
<keyword evidence="10" id="KW-0285">Flavoprotein</keyword>
<evidence type="ECO:0000256" key="21">
    <source>
        <dbReference type="ARBA" id="ARBA00048649"/>
    </source>
</evidence>
<dbReference type="GO" id="GO:0071949">
    <property type="term" value="F:FAD binding"/>
    <property type="evidence" value="ECO:0007669"/>
    <property type="project" value="TreeGrafter"/>
</dbReference>
<comment type="catalytic activity">
    <reaction evidence="21">
        <text>2 nitric oxide + NADH + 2 O2 = 2 nitrate + NAD(+) + H(+)</text>
        <dbReference type="Rhea" id="RHEA:19469"/>
        <dbReference type="ChEBI" id="CHEBI:15378"/>
        <dbReference type="ChEBI" id="CHEBI:15379"/>
        <dbReference type="ChEBI" id="CHEBI:16480"/>
        <dbReference type="ChEBI" id="CHEBI:17632"/>
        <dbReference type="ChEBI" id="CHEBI:57540"/>
        <dbReference type="ChEBI" id="CHEBI:57945"/>
        <dbReference type="EC" id="1.14.12.17"/>
    </reaction>
</comment>
<evidence type="ECO:0000256" key="4">
    <source>
        <dbReference type="ARBA" id="ARBA00008414"/>
    </source>
</evidence>
<evidence type="ECO:0000256" key="12">
    <source>
        <dbReference type="ARBA" id="ARBA00022827"/>
    </source>
</evidence>
<dbReference type="PROSITE" id="PS51384">
    <property type="entry name" value="FAD_FR"/>
    <property type="match status" value="1"/>
</dbReference>
<comment type="function">
    <text evidence="17">Is involved in NO detoxification in an aerobic process, termed nitric oxide dioxygenase (NOD) reaction that utilizes O(2) and NAD(P)H to convert NO to nitrate, which protects the bacterium from various noxious nitrogen compounds. Therefore, plays a central role in the inducible response to nitrosative stress.</text>
</comment>
<evidence type="ECO:0000259" key="24">
    <source>
        <dbReference type="PROSITE" id="PS01033"/>
    </source>
</evidence>
<dbReference type="InterPro" id="IPR009050">
    <property type="entry name" value="Globin-like_sf"/>
</dbReference>
<dbReference type="GO" id="GO:0020037">
    <property type="term" value="F:heme binding"/>
    <property type="evidence" value="ECO:0007669"/>
    <property type="project" value="InterPro"/>
</dbReference>
<dbReference type="AlphaFoldDB" id="A0A094ZT11"/>
<comment type="similarity">
    <text evidence="4">Belongs to the globin family. Two-domain flavohemoproteins subfamily.</text>
</comment>
<feature type="domain" description="Globin" evidence="24">
    <location>
        <begin position="4"/>
        <end position="140"/>
    </location>
</feature>
<keyword evidence="8 23" id="KW-0349">Heme</keyword>
<dbReference type="Gene3D" id="1.10.490.10">
    <property type="entry name" value="Globins"/>
    <property type="match status" value="1"/>
</dbReference>
<evidence type="ECO:0000313" key="26">
    <source>
        <dbReference type="EMBL" id="KGB25246.1"/>
    </source>
</evidence>
<evidence type="ECO:0000256" key="22">
    <source>
        <dbReference type="ARBA" id="ARBA00049433"/>
    </source>
</evidence>
<dbReference type="InterPro" id="IPR001433">
    <property type="entry name" value="OxRdtase_FAD/NAD-bd"/>
</dbReference>
<reference evidence="26 27" key="1">
    <citation type="submission" date="2014-06" db="EMBL/GenBank/DDBJ databases">
        <title>Functional and comparative genomic analyses of the Drosophila gut microbiota identify candidate symbiosis factors.</title>
        <authorList>
            <person name="Newell P.D."/>
            <person name="Chaston J.M."/>
            <person name="Douglas A.E."/>
        </authorList>
    </citation>
    <scope>NUCLEOTIDE SEQUENCE [LARGE SCALE GENOMIC DNA]</scope>
    <source>
        <strain evidence="26 27">DmCS_006</strain>
    </source>
</reference>
<evidence type="ECO:0000256" key="8">
    <source>
        <dbReference type="ARBA" id="ARBA00022617"/>
    </source>
</evidence>
<comment type="cofactor">
    <cofactor evidence="2">
        <name>FAD</name>
        <dbReference type="ChEBI" id="CHEBI:57692"/>
    </cofactor>
</comment>
<dbReference type="GO" id="GO:0005344">
    <property type="term" value="F:oxygen carrier activity"/>
    <property type="evidence" value="ECO:0007669"/>
    <property type="project" value="UniProtKB-KW"/>
</dbReference>
<dbReference type="Pfam" id="PF00175">
    <property type="entry name" value="NAD_binding_1"/>
    <property type="match status" value="1"/>
</dbReference>
<sequence>MAPQLDDTTRAIITACVPALEAHGLDITREMYARLLADPAISALFNRSHQKNGEQPTALALAVLMYARNINDLGKLGGMVERIAEKHVGLNILPEHYPHVGTALLGAIKHVLGDAATPEIMDAWAKGYQFLADVLINREAQLYTANADAPGGWTGWRAFTIRNRVAESETVMSFDLEPTDGKPVLPHKPGQYLSFNITVPEQGSQRRNYSISSAPSQKGYRISVRRQPEGLVSNWLHDSAVVGTELLVSAPAGSFTLPTPVAAPIVLLSAGVGLTPFQSMVDTLTADIGAQTGTASGLHYIHGTHSAQTEAFGPHIRALAAKGAIKADVFYSHGPLPAEQTAGTTAHQGRVTVEWVRANTAPDAVYYICGPEGFMQDMISGLKAAGVPENRLRHEVFGPATTVEDALCAA</sequence>
<gene>
    <name evidence="26" type="ORF">AtDm6_0927</name>
</gene>
<name>A0A094ZT11_9PROT</name>
<evidence type="ECO:0000256" key="19">
    <source>
        <dbReference type="ARBA" id="ARBA00030929"/>
    </source>
</evidence>
<dbReference type="EMBL" id="JOKM01000021">
    <property type="protein sequence ID" value="KGB25246.1"/>
    <property type="molecule type" value="Genomic_DNA"/>
</dbReference>
<evidence type="ECO:0000256" key="10">
    <source>
        <dbReference type="ARBA" id="ARBA00022630"/>
    </source>
</evidence>
<keyword evidence="26" id="KW-0223">Dioxygenase</keyword>
<feature type="domain" description="FAD-binding FR-type" evidence="25">
    <location>
        <begin position="154"/>
        <end position="258"/>
    </location>
</feature>
<dbReference type="FunFam" id="2.40.30.10:FF:000034">
    <property type="entry name" value="Flavohemoprotein"/>
    <property type="match status" value="1"/>
</dbReference>
<evidence type="ECO:0000256" key="20">
    <source>
        <dbReference type="ARBA" id="ARBA00033187"/>
    </source>
</evidence>
<evidence type="ECO:0000256" key="1">
    <source>
        <dbReference type="ARBA" id="ARBA00001970"/>
    </source>
</evidence>
<dbReference type="PRINTS" id="PR00410">
    <property type="entry name" value="PHEHYDRXLASE"/>
</dbReference>
<protein>
    <recommendedName>
        <fullName evidence="6">Flavohemoprotein</fullName>
        <ecNumber evidence="5">1.14.12.17</ecNumber>
    </recommendedName>
    <alternativeName>
        <fullName evidence="19">Flavohemoglobin</fullName>
    </alternativeName>
    <alternativeName>
        <fullName evidence="18">Hemoglobin-like protein</fullName>
    </alternativeName>
    <alternativeName>
        <fullName evidence="20">Nitric oxide dioxygenase</fullName>
    </alternativeName>
</protein>
<comment type="catalytic activity">
    <reaction evidence="22">
        <text>2 nitric oxide + NADPH + 2 O2 = 2 nitrate + NADP(+) + H(+)</text>
        <dbReference type="Rhea" id="RHEA:19465"/>
        <dbReference type="ChEBI" id="CHEBI:15378"/>
        <dbReference type="ChEBI" id="CHEBI:15379"/>
        <dbReference type="ChEBI" id="CHEBI:16480"/>
        <dbReference type="ChEBI" id="CHEBI:17632"/>
        <dbReference type="ChEBI" id="CHEBI:57783"/>
        <dbReference type="ChEBI" id="CHEBI:58349"/>
        <dbReference type="EC" id="1.14.12.17"/>
    </reaction>
</comment>
<comment type="caution">
    <text evidence="26">The sequence shown here is derived from an EMBL/GenBank/DDBJ whole genome shotgun (WGS) entry which is preliminary data.</text>
</comment>
<dbReference type="EC" id="1.14.12.17" evidence="5"/>
<dbReference type="GO" id="GO:0046872">
    <property type="term" value="F:metal ion binding"/>
    <property type="evidence" value="ECO:0007669"/>
    <property type="project" value="UniProtKB-KW"/>
</dbReference>
<evidence type="ECO:0000256" key="15">
    <source>
        <dbReference type="ARBA" id="ARBA00023004"/>
    </source>
</evidence>
<dbReference type="InterPro" id="IPR008333">
    <property type="entry name" value="Cbr1-like_FAD-bd_dom"/>
</dbReference>
<evidence type="ECO:0000313" key="27">
    <source>
        <dbReference type="Proteomes" id="UP000029448"/>
    </source>
</evidence>
<proteinExistence type="inferred from homology"/>
<dbReference type="PROSITE" id="PS01033">
    <property type="entry name" value="GLOBIN"/>
    <property type="match status" value="1"/>
</dbReference>
<evidence type="ECO:0000256" key="13">
    <source>
        <dbReference type="ARBA" id="ARBA00022857"/>
    </source>
</evidence>
<keyword evidence="23" id="KW-0813">Transport</keyword>
<dbReference type="Gene3D" id="2.40.30.10">
    <property type="entry name" value="Translation factors"/>
    <property type="match status" value="1"/>
</dbReference>
<dbReference type="PANTHER" id="PTHR43396:SF3">
    <property type="entry name" value="FLAVOHEMOPROTEIN"/>
    <property type="match status" value="1"/>
</dbReference>
<dbReference type="InterPro" id="IPR017938">
    <property type="entry name" value="Riboflavin_synthase-like_b-brl"/>
</dbReference>
<dbReference type="PATRIC" id="fig|104102.7.peg.921"/>
<evidence type="ECO:0000256" key="7">
    <source>
        <dbReference type="ARBA" id="ARBA00022575"/>
    </source>
</evidence>
<dbReference type="GO" id="GO:0046210">
    <property type="term" value="P:nitric oxide catabolic process"/>
    <property type="evidence" value="ECO:0007669"/>
    <property type="project" value="TreeGrafter"/>
</dbReference>
<keyword evidence="15" id="KW-0408">Iron</keyword>
<dbReference type="GeneID" id="89477646"/>
<dbReference type="InterPro" id="IPR000971">
    <property type="entry name" value="Globin"/>
</dbReference>